<organism evidence="1 2">
    <name type="scientific">Amanita thiersii Skay4041</name>
    <dbReference type="NCBI Taxonomy" id="703135"/>
    <lineage>
        <taxon>Eukaryota</taxon>
        <taxon>Fungi</taxon>
        <taxon>Dikarya</taxon>
        <taxon>Basidiomycota</taxon>
        <taxon>Agaricomycotina</taxon>
        <taxon>Agaricomycetes</taxon>
        <taxon>Agaricomycetidae</taxon>
        <taxon>Agaricales</taxon>
        <taxon>Pluteineae</taxon>
        <taxon>Amanitaceae</taxon>
        <taxon>Amanita</taxon>
    </lineage>
</organism>
<keyword evidence="2" id="KW-1185">Reference proteome</keyword>
<reference evidence="1 2" key="1">
    <citation type="submission" date="2014-02" db="EMBL/GenBank/DDBJ databases">
        <title>Transposable element dynamics among asymbiotic and ectomycorrhizal Amanita fungi.</title>
        <authorList>
            <consortium name="DOE Joint Genome Institute"/>
            <person name="Hess J."/>
            <person name="Skrede I."/>
            <person name="Wolfe B."/>
            <person name="LaButti K."/>
            <person name="Ohm R.A."/>
            <person name="Grigoriev I.V."/>
            <person name="Pringle A."/>
        </authorList>
    </citation>
    <scope>NUCLEOTIDE SEQUENCE [LARGE SCALE GENOMIC DNA]</scope>
    <source>
        <strain evidence="1 2">SKay4041</strain>
    </source>
</reference>
<proteinExistence type="predicted"/>
<evidence type="ECO:0000313" key="2">
    <source>
        <dbReference type="Proteomes" id="UP000242287"/>
    </source>
</evidence>
<dbReference type="EMBL" id="KZ301974">
    <property type="protein sequence ID" value="PFH53334.1"/>
    <property type="molecule type" value="Genomic_DNA"/>
</dbReference>
<accession>A0A2A9NVE0</accession>
<name>A0A2A9NVE0_9AGAR</name>
<dbReference type="Proteomes" id="UP000242287">
    <property type="component" value="Unassembled WGS sequence"/>
</dbReference>
<evidence type="ECO:0008006" key="3">
    <source>
        <dbReference type="Google" id="ProtNLM"/>
    </source>
</evidence>
<gene>
    <name evidence="1" type="ORF">AMATHDRAFT_1398</name>
</gene>
<sequence length="416" mass="47341">MATAIAPAPSSPGRRPTLPQELVTAIMYYVPDEELANVCRAHVVFHNICAKRFYEHVVISSRNGANNSKEEADSIFVMENLLYNKCLRPLVRSLIIQRYPGSGDEWSFDDVSYDSMTMRLKSCNYLSSFDQHLVNMTVFAEVLDSPTFPQLLDALMLVTFPNMRSVRCSNECLTTDLDQEWFYMMLDRNPQITDVDILGDRDVALSRAFGTPPMLYPIGLERLTSLRVNAVHLPRMIGFVLCPKEGNGEIGEVMQLVGGTKSVEKIEIGWPGEFIQFGHQGKEERVRCRDALGALSVTSEATLRDLTISVMNGEQDLEIVHWVTSWFPLLERFVLRHPPCAVSKQPKDVVSFLEIIVNVRELPHLQYFAYCENELLADDVTRSQYHQWRGVVNAIVAHIPTIREIWIYGFHWVAPT</sequence>
<dbReference type="AlphaFoldDB" id="A0A2A9NVE0"/>
<evidence type="ECO:0000313" key="1">
    <source>
        <dbReference type="EMBL" id="PFH53334.1"/>
    </source>
</evidence>
<protein>
    <recommendedName>
        <fullName evidence="3">F-box domain-containing protein</fullName>
    </recommendedName>
</protein>